<keyword evidence="1" id="KW-0732">Signal</keyword>
<feature type="signal peptide" evidence="1">
    <location>
        <begin position="1"/>
        <end position="24"/>
    </location>
</feature>
<evidence type="ECO:0008006" key="4">
    <source>
        <dbReference type="Google" id="ProtNLM"/>
    </source>
</evidence>
<evidence type="ECO:0000313" key="3">
    <source>
        <dbReference type="Proteomes" id="UP001165384"/>
    </source>
</evidence>
<sequence length="93" mass="9613">MNPLRHFLLVAALVFAQLLAGAHAVEHAAGNDEALPTHACLLCLTAHDLGMALPSVAALPPVVASQLLPEVLSSYARESFPAPVASQRGPPNS</sequence>
<keyword evidence="3" id="KW-1185">Reference proteome</keyword>
<gene>
    <name evidence="2" type="ORF">LZ012_03310</name>
</gene>
<evidence type="ECO:0000313" key="2">
    <source>
        <dbReference type="EMBL" id="MCG2576019.1"/>
    </source>
</evidence>
<comment type="caution">
    <text evidence="2">The sequence shown here is derived from an EMBL/GenBank/DDBJ whole genome shotgun (WGS) entry which is preliminary data.</text>
</comment>
<organism evidence="2 3">
    <name type="scientific">Dechloromonas hankyongensis</name>
    <dbReference type="NCBI Taxonomy" id="2908002"/>
    <lineage>
        <taxon>Bacteria</taxon>
        <taxon>Pseudomonadati</taxon>
        <taxon>Pseudomonadota</taxon>
        <taxon>Betaproteobacteria</taxon>
        <taxon>Rhodocyclales</taxon>
        <taxon>Azonexaceae</taxon>
        <taxon>Dechloromonas</taxon>
    </lineage>
</organism>
<accession>A0ABS9JYN8</accession>
<protein>
    <recommendedName>
        <fullName evidence="4">DUF2946 domain-containing protein</fullName>
    </recommendedName>
</protein>
<proteinExistence type="predicted"/>
<evidence type="ECO:0000256" key="1">
    <source>
        <dbReference type="SAM" id="SignalP"/>
    </source>
</evidence>
<dbReference type="EMBL" id="JAKLTN010000001">
    <property type="protein sequence ID" value="MCG2576019.1"/>
    <property type="molecule type" value="Genomic_DNA"/>
</dbReference>
<feature type="chain" id="PRO_5046387674" description="DUF2946 domain-containing protein" evidence="1">
    <location>
        <begin position="25"/>
        <end position="93"/>
    </location>
</feature>
<reference evidence="2" key="1">
    <citation type="submission" date="2022-01" db="EMBL/GenBank/DDBJ databases">
        <authorList>
            <person name="Jo J.-H."/>
            <person name="Im W.-T."/>
        </authorList>
    </citation>
    <scope>NUCLEOTIDE SEQUENCE</scope>
    <source>
        <strain evidence="2">XY25</strain>
    </source>
</reference>
<name>A0ABS9JYN8_9RHOO</name>
<dbReference type="Proteomes" id="UP001165384">
    <property type="component" value="Unassembled WGS sequence"/>
</dbReference>
<dbReference type="RefSeq" id="WP_275707519.1">
    <property type="nucleotide sequence ID" value="NZ_JAKLTN010000001.1"/>
</dbReference>